<evidence type="ECO:0000313" key="4">
    <source>
        <dbReference type="Proteomes" id="UP000244722"/>
    </source>
</evidence>
<evidence type="ECO:0000256" key="1">
    <source>
        <dbReference type="SAM" id="MobiDB-lite"/>
    </source>
</evidence>
<dbReference type="AlphaFoldDB" id="A0A2T6ZGN6"/>
<reference evidence="3 4" key="1">
    <citation type="submission" date="2017-04" db="EMBL/GenBank/DDBJ databases">
        <title>Draft genome sequence of Tuber borchii Vittad., a whitish edible truffle.</title>
        <authorList>
            <consortium name="DOE Joint Genome Institute"/>
            <person name="Murat C."/>
            <person name="Kuo A."/>
            <person name="Barry K.W."/>
            <person name="Clum A."/>
            <person name="Dockter R.B."/>
            <person name="Fauchery L."/>
            <person name="Iotti M."/>
            <person name="Kohler A."/>
            <person name="Labutti K."/>
            <person name="Lindquist E.A."/>
            <person name="Lipzen A."/>
            <person name="Ohm R.A."/>
            <person name="Wang M."/>
            <person name="Grigoriev I.V."/>
            <person name="Zambonelli A."/>
            <person name="Martin F.M."/>
        </authorList>
    </citation>
    <scope>NUCLEOTIDE SEQUENCE [LARGE SCALE GENOMIC DNA]</scope>
    <source>
        <strain evidence="3 4">Tbo3840</strain>
    </source>
</reference>
<keyword evidence="4" id="KW-1185">Reference proteome</keyword>
<protein>
    <submittedName>
        <fullName evidence="3">Uncharacterized protein</fullName>
    </submittedName>
</protein>
<evidence type="ECO:0000256" key="2">
    <source>
        <dbReference type="SAM" id="Phobius"/>
    </source>
</evidence>
<organism evidence="3 4">
    <name type="scientific">Tuber borchii</name>
    <name type="common">White truffle</name>
    <dbReference type="NCBI Taxonomy" id="42251"/>
    <lineage>
        <taxon>Eukaryota</taxon>
        <taxon>Fungi</taxon>
        <taxon>Dikarya</taxon>
        <taxon>Ascomycota</taxon>
        <taxon>Pezizomycotina</taxon>
        <taxon>Pezizomycetes</taxon>
        <taxon>Pezizales</taxon>
        <taxon>Tuberaceae</taxon>
        <taxon>Tuber</taxon>
    </lineage>
</organism>
<keyword evidence="2" id="KW-1133">Transmembrane helix</keyword>
<sequence length="77" mass="8426">DVTDPVSMSLGNDPPVIEPPKLPQPSSMWPLKFPYSSRKSDIRPNNSGPPLPIPVSRYLVIGSCVCLLAFLAYRKSS</sequence>
<proteinExistence type="predicted"/>
<keyword evidence="2" id="KW-0812">Transmembrane</keyword>
<feature type="region of interest" description="Disordered" evidence="1">
    <location>
        <begin position="1"/>
        <end position="25"/>
    </location>
</feature>
<keyword evidence="2" id="KW-0472">Membrane</keyword>
<feature type="transmembrane region" description="Helical" evidence="2">
    <location>
        <begin position="55"/>
        <end position="73"/>
    </location>
</feature>
<evidence type="ECO:0000313" key="3">
    <source>
        <dbReference type="EMBL" id="PUU74658.1"/>
    </source>
</evidence>
<dbReference type="EMBL" id="NESQ01000282">
    <property type="protein sequence ID" value="PUU74658.1"/>
    <property type="molecule type" value="Genomic_DNA"/>
</dbReference>
<comment type="caution">
    <text evidence="3">The sequence shown here is derived from an EMBL/GenBank/DDBJ whole genome shotgun (WGS) entry which is preliminary data.</text>
</comment>
<dbReference type="Proteomes" id="UP000244722">
    <property type="component" value="Unassembled WGS sequence"/>
</dbReference>
<feature type="non-terminal residue" evidence="3">
    <location>
        <position position="1"/>
    </location>
</feature>
<accession>A0A2T6ZGN6</accession>
<gene>
    <name evidence="3" type="ORF">B9Z19DRAFT_890712</name>
</gene>
<feature type="non-terminal residue" evidence="3">
    <location>
        <position position="77"/>
    </location>
</feature>
<name>A0A2T6ZGN6_TUBBO</name>